<dbReference type="InterPro" id="IPR019079">
    <property type="entry name" value="Capsule_synth_CapA"/>
</dbReference>
<dbReference type="PANTHER" id="PTHR33393:SF11">
    <property type="entry name" value="POLYGLUTAMINE SYNTHESIS ACCESSORY PROTEIN RV0574C-RELATED"/>
    <property type="match status" value="1"/>
</dbReference>
<reference evidence="3 4" key="1">
    <citation type="submission" date="2021-07" db="EMBL/GenBank/DDBJ databases">
        <title>Paenibacillus radiodurans sp. nov., isolated from the southeastern edge of Tengger Desert.</title>
        <authorList>
            <person name="Zhang G."/>
        </authorList>
    </citation>
    <scope>NUCLEOTIDE SEQUENCE [LARGE SCALE GENOMIC DNA]</scope>
    <source>
        <strain evidence="3 4">CCM 7311</strain>
    </source>
</reference>
<organism evidence="3 4">
    <name type="scientific">Paenibacillus sepulcri</name>
    <dbReference type="NCBI Taxonomy" id="359917"/>
    <lineage>
        <taxon>Bacteria</taxon>
        <taxon>Bacillati</taxon>
        <taxon>Bacillota</taxon>
        <taxon>Bacilli</taxon>
        <taxon>Bacillales</taxon>
        <taxon>Paenibacillaceae</taxon>
        <taxon>Paenibacillus</taxon>
    </lineage>
</organism>
<comment type="caution">
    <text evidence="3">The sequence shown here is derived from an EMBL/GenBank/DDBJ whole genome shotgun (WGS) entry which is preliminary data.</text>
</comment>
<evidence type="ECO:0000259" key="2">
    <source>
        <dbReference type="Pfam" id="PF09587"/>
    </source>
</evidence>
<dbReference type="InterPro" id="IPR029052">
    <property type="entry name" value="Metallo-depent_PP-like"/>
</dbReference>
<protein>
    <submittedName>
        <fullName evidence="3">CapA family protein</fullName>
    </submittedName>
</protein>
<feature type="non-terminal residue" evidence="3">
    <location>
        <position position="131"/>
    </location>
</feature>
<dbReference type="Proteomes" id="UP001519887">
    <property type="component" value="Unassembled WGS sequence"/>
</dbReference>
<sequence>MSQEIVIAAVGDLLMKPLLNRLLRTGGHGGGTDDQEGANYKYGRMFEPVAHYLQDAHLTIGNLETTFAGGPDAGFRKTMRNPKNGNPLFKSPDAFAQSLSAAGFDVLATANNHCADYGVRGLKRTLDVLDK</sequence>
<evidence type="ECO:0000256" key="1">
    <source>
        <dbReference type="ARBA" id="ARBA00005662"/>
    </source>
</evidence>
<dbReference type="EMBL" id="JAHZIK010000539">
    <property type="protein sequence ID" value="MBW7456283.1"/>
    <property type="molecule type" value="Genomic_DNA"/>
</dbReference>
<dbReference type="Pfam" id="PF09587">
    <property type="entry name" value="PGA_cap"/>
    <property type="match status" value="1"/>
</dbReference>
<keyword evidence="4" id="KW-1185">Reference proteome</keyword>
<proteinExistence type="inferred from homology"/>
<evidence type="ECO:0000313" key="4">
    <source>
        <dbReference type="Proteomes" id="UP001519887"/>
    </source>
</evidence>
<accession>A0ABS7C5W7</accession>
<dbReference type="SUPFAM" id="SSF56300">
    <property type="entry name" value="Metallo-dependent phosphatases"/>
    <property type="match status" value="1"/>
</dbReference>
<dbReference type="InterPro" id="IPR052169">
    <property type="entry name" value="CW_Biosynth-Accessory"/>
</dbReference>
<name>A0ABS7C5W7_9BACL</name>
<feature type="domain" description="Capsule synthesis protein CapA" evidence="2">
    <location>
        <begin position="7"/>
        <end position="131"/>
    </location>
</feature>
<evidence type="ECO:0000313" key="3">
    <source>
        <dbReference type="EMBL" id="MBW7456283.1"/>
    </source>
</evidence>
<gene>
    <name evidence="3" type="ORF">K0U00_19810</name>
</gene>
<comment type="similarity">
    <text evidence="1">Belongs to the CapA family.</text>
</comment>
<dbReference type="PANTHER" id="PTHR33393">
    <property type="entry name" value="POLYGLUTAMINE SYNTHESIS ACCESSORY PROTEIN RV0574C-RELATED"/>
    <property type="match status" value="1"/>
</dbReference>